<evidence type="ECO:0000313" key="2">
    <source>
        <dbReference type="Proteomes" id="UP000054596"/>
    </source>
</evidence>
<name>A0A158AVI0_9BURK</name>
<keyword evidence="2" id="KW-1185">Reference proteome</keyword>
<dbReference type="Proteomes" id="UP000054596">
    <property type="component" value="Unassembled WGS sequence"/>
</dbReference>
<dbReference type="EMBL" id="FCOJ02000019">
    <property type="protein sequence ID" value="SAK61832.1"/>
    <property type="molecule type" value="Genomic_DNA"/>
</dbReference>
<comment type="caution">
    <text evidence="1">The sequence shown here is derived from an EMBL/GenBank/DDBJ whole genome shotgun (WGS) entry which is preliminary data.</text>
</comment>
<evidence type="ECO:0000313" key="1">
    <source>
        <dbReference type="EMBL" id="SAK61832.1"/>
    </source>
</evidence>
<organism evidence="1 2">
    <name type="scientific">Caballeronia glebae</name>
    <dbReference type="NCBI Taxonomy" id="1777143"/>
    <lineage>
        <taxon>Bacteria</taxon>
        <taxon>Pseudomonadati</taxon>
        <taxon>Pseudomonadota</taxon>
        <taxon>Betaproteobacteria</taxon>
        <taxon>Burkholderiales</taxon>
        <taxon>Burkholderiaceae</taxon>
        <taxon>Caballeronia</taxon>
    </lineage>
</organism>
<dbReference type="AlphaFoldDB" id="A0A158AVI0"/>
<dbReference type="STRING" id="1777143.AWB82_03065"/>
<dbReference type="RefSeq" id="WP_086968458.1">
    <property type="nucleotide sequence ID" value="NZ_FCOJ02000019.1"/>
</dbReference>
<gene>
    <name evidence="1" type="ORF">AWB82_03065</name>
</gene>
<sequence>MANVFSDIDVIRSSIRERWGIVDWDKYFPWWRRPSNVRLLIYADGGVHLQGGSFLGMQYVYNLLKSRAYTYVHFSVSFVHRDGTDPTATIQGAKKLTDLDIMNNYDEIWFFGQNSIPDLTPDELTLLDTFMAAPKQGGVLATGDHASLGRAIAGQIRRAGKMRLYPAPDSIAPGWNTTIVEGPDTNTTYDFDDQSDDTPQQIRYRRYVVSQTGAFLRTRPHPLLCGPDGPIDVLCDHEHEGEALAPTPVPGDPDWPSKAGYQEPPEVIAWGRIKDPAATKHGQEIGVISAYDGHNVDVGRISADSTWHHWFDINLTGIAALPSPYAGFDDTPAGRLALKKLDAYFLNTGVWLAPPARQVEMRNAAWWSILWTNYIVELSGATSIIQLGAAAIDALGRRSSRCMTSQFILDVPIIKSKIPKWEWPMWLDKLRLIEFPLEQFVAGGILQRLMHDFGVTARQTRFPVAPPNDEQFGRAIDQGAEAGLHELARYYREDMAQLNELLERHLSDARIEEEEVIAQK</sequence>
<reference evidence="1" key="1">
    <citation type="submission" date="2016-01" db="EMBL/GenBank/DDBJ databases">
        <authorList>
            <person name="Peeters C."/>
        </authorList>
    </citation>
    <scope>NUCLEOTIDE SEQUENCE [LARGE SCALE GENOMIC DNA]</scope>
    <source>
        <strain evidence="1">LMG 29325</strain>
    </source>
</reference>
<dbReference type="OrthoDB" id="5937513at2"/>
<proteinExistence type="predicted"/>
<accession>A0A158AVI0</accession>
<protein>
    <submittedName>
        <fullName evidence="1">Uncharacterized protein</fullName>
    </submittedName>
</protein>